<dbReference type="PROSITE" id="PS00028">
    <property type="entry name" value="ZINC_FINGER_C2H2_1"/>
    <property type="match status" value="2"/>
</dbReference>
<dbReference type="Proteomes" id="UP000565441">
    <property type="component" value="Unassembled WGS sequence"/>
</dbReference>
<feature type="region of interest" description="Disordered" evidence="5">
    <location>
        <begin position="1"/>
        <end position="44"/>
    </location>
</feature>
<evidence type="ECO:0000256" key="4">
    <source>
        <dbReference type="PROSITE-ProRule" id="PRU00042"/>
    </source>
</evidence>
<dbReference type="OrthoDB" id="8922241at2759"/>
<dbReference type="SUPFAM" id="SSF57667">
    <property type="entry name" value="beta-beta-alpha zinc fingers"/>
    <property type="match status" value="1"/>
</dbReference>
<feature type="compositionally biased region" description="Acidic residues" evidence="5">
    <location>
        <begin position="16"/>
        <end position="44"/>
    </location>
</feature>
<gene>
    <name evidence="7" type="ORF">D9615_002272</name>
</gene>
<keyword evidence="2 4" id="KW-0863">Zinc-finger</keyword>
<sequence length="646" mass="69525">MAQPQPDAPLLPVSNQEEEEEEEEEDEWDEDDYDEGEDDDIDAEAEEIARRLGEELWADLSKATAGQIIGVAPAPAAGSSPQPDTTLFATSNSSRKGDAAILTMKAILTVVENDPPARHALASAIVPSSNDDNVLDTLKRLVASGGVSKATAVSLSPILVSLASSDILFGNLRHSNASSIQLVKGKRKREEVDDGLNPHDPQAFKRPYIPESGLENQVNEAVRVITQALVSSPAQPLDSNLVSSIRLQLHQVFLFAVTSSAGGGRDMHALQEISGLIQVIGVLSGIQIGQTPDSHSQHTHFPNPSYPWLPAQPPASSTDIGTAVYPCHIAGCKKMFSRLYSLRAHQRVHAIHRPFRCSTCPASFARNHDLKRHIKLHDKKAWKCAGCLKVFSRRDAIKRHKTGRKIRGPRSEACITAEVMEVELDQDEGEDSMREERNAKLWSGIANSQADAAVAQPLSHGYHDPTHMEEGEVQFGTISAMQSSVLSLHGLLQAHVGGALGTPMERPISPPMDPTAGQATLASVIARAQLQNMPTKTVSPAAGVDLTNAAPYHPVFNESLSQDQASAYTTITVGSSKDSAIPISSLSMYGLSDEQTKMLEEAIASAASAAQAQAEAEAALEEEEEDEDDLDDEEDESEGHVDTMQS</sequence>
<dbReference type="PANTHER" id="PTHR23235:SF120">
    <property type="entry name" value="KRUPPEL-LIKE FACTOR 15"/>
    <property type="match status" value="1"/>
</dbReference>
<reference evidence="7 8" key="1">
    <citation type="journal article" date="2020" name="ISME J.">
        <title>Uncovering the hidden diversity of litter-decomposition mechanisms in mushroom-forming fungi.</title>
        <authorList>
            <person name="Floudas D."/>
            <person name="Bentzer J."/>
            <person name="Ahren D."/>
            <person name="Johansson T."/>
            <person name="Persson P."/>
            <person name="Tunlid A."/>
        </authorList>
    </citation>
    <scope>NUCLEOTIDE SEQUENCE [LARGE SCALE GENOMIC DNA]</scope>
    <source>
        <strain evidence="7 8">CBS 661.87</strain>
    </source>
</reference>
<evidence type="ECO:0000256" key="3">
    <source>
        <dbReference type="ARBA" id="ARBA00022833"/>
    </source>
</evidence>
<evidence type="ECO:0000256" key="2">
    <source>
        <dbReference type="ARBA" id="ARBA00022771"/>
    </source>
</evidence>
<organism evidence="7 8">
    <name type="scientific">Tricholomella constricta</name>
    <dbReference type="NCBI Taxonomy" id="117010"/>
    <lineage>
        <taxon>Eukaryota</taxon>
        <taxon>Fungi</taxon>
        <taxon>Dikarya</taxon>
        <taxon>Basidiomycota</taxon>
        <taxon>Agaricomycotina</taxon>
        <taxon>Agaricomycetes</taxon>
        <taxon>Agaricomycetidae</taxon>
        <taxon>Agaricales</taxon>
        <taxon>Tricholomatineae</taxon>
        <taxon>Lyophyllaceae</taxon>
        <taxon>Tricholomella</taxon>
    </lineage>
</organism>
<keyword evidence="1" id="KW-0479">Metal-binding</keyword>
<evidence type="ECO:0000256" key="1">
    <source>
        <dbReference type="ARBA" id="ARBA00022723"/>
    </source>
</evidence>
<evidence type="ECO:0000313" key="8">
    <source>
        <dbReference type="Proteomes" id="UP000565441"/>
    </source>
</evidence>
<feature type="compositionally biased region" description="Low complexity" evidence="5">
    <location>
        <begin position="608"/>
        <end position="617"/>
    </location>
</feature>
<dbReference type="Pfam" id="PF00096">
    <property type="entry name" value="zf-C2H2"/>
    <property type="match status" value="2"/>
</dbReference>
<accession>A0A8H5HMD3</accession>
<comment type="caution">
    <text evidence="7">The sequence shown here is derived from an EMBL/GenBank/DDBJ whole genome shotgun (WGS) entry which is preliminary data.</text>
</comment>
<evidence type="ECO:0000313" key="7">
    <source>
        <dbReference type="EMBL" id="KAF5385975.1"/>
    </source>
</evidence>
<feature type="domain" description="C2H2-type" evidence="6">
    <location>
        <begin position="325"/>
        <end position="354"/>
    </location>
</feature>
<dbReference type="GO" id="GO:0000978">
    <property type="term" value="F:RNA polymerase II cis-regulatory region sequence-specific DNA binding"/>
    <property type="evidence" value="ECO:0007669"/>
    <property type="project" value="TreeGrafter"/>
</dbReference>
<dbReference type="EMBL" id="JAACJP010000003">
    <property type="protein sequence ID" value="KAF5385975.1"/>
    <property type="molecule type" value="Genomic_DNA"/>
</dbReference>
<dbReference type="InterPro" id="IPR013087">
    <property type="entry name" value="Znf_C2H2_type"/>
</dbReference>
<feature type="domain" description="C2H2-type" evidence="6">
    <location>
        <begin position="355"/>
        <end position="382"/>
    </location>
</feature>
<proteinExistence type="predicted"/>
<dbReference type="PROSITE" id="PS50157">
    <property type="entry name" value="ZINC_FINGER_C2H2_2"/>
    <property type="match status" value="2"/>
</dbReference>
<keyword evidence="8" id="KW-1185">Reference proteome</keyword>
<dbReference type="GO" id="GO:0008270">
    <property type="term" value="F:zinc ion binding"/>
    <property type="evidence" value="ECO:0007669"/>
    <property type="project" value="UniProtKB-KW"/>
</dbReference>
<feature type="region of interest" description="Disordered" evidence="5">
    <location>
        <begin position="608"/>
        <end position="646"/>
    </location>
</feature>
<protein>
    <recommendedName>
        <fullName evidence="6">C2H2-type domain-containing protein</fullName>
    </recommendedName>
</protein>
<evidence type="ECO:0000259" key="6">
    <source>
        <dbReference type="PROSITE" id="PS50157"/>
    </source>
</evidence>
<name>A0A8H5HMD3_9AGAR</name>
<dbReference type="Gene3D" id="3.30.160.60">
    <property type="entry name" value="Classic Zinc Finger"/>
    <property type="match status" value="2"/>
</dbReference>
<dbReference type="InterPro" id="IPR036236">
    <property type="entry name" value="Znf_C2H2_sf"/>
</dbReference>
<keyword evidence="3" id="KW-0862">Zinc</keyword>
<dbReference type="PANTHER" id="PTHR23235">
    <property type="entry name" value="KRUEPPEL-LIKE TRANSCRIPTION FACTOR"/>
    <property type="match status" value="1"/>
</dbReference>
<feature type="compositionally biased region" description="Acidic residues" evidence="5">
    <location>
        <begin position="618"/>
        <end position="637"/>
    </location>
</feature>
<dbReference type="AlphaFoldDB" id="A0A8H5HMD3"/>
<evidence type="ECO:0000256" key="5">
    <source>
        <dbReference type="SAM" id="MobiDB-lite"/>
    </source>
</evidence>
<dbReference type="GO" id="GO:0000981">
    <property type="term" value="F:DNA-binding transcription factor activity, RNA polymerase II-specific"/>
    <property type="evidence" value="ECO:0007669"/>
    <property type="project" value="TreeGrafter"/>
</dbReference>
<dbReference type="SMART" id="SM00355">
    <property type="entry name" value="ZnF_C2H2"/>
    <property type="match status" value="3"/>
</dbReference>